<evidence type="ECO:0000256" key="1">
    <source>
        <dbReference type="SAM" id="MobiDB-lite"/>
    </source>
</evidence>
<feature type="region of interest" description="Disordered" evidence="1">
    <location>
        <begin position="21"/>
        <end position="41"/>
    </location>
</feature>
<sequence>TLPSKFTLFSHPLLHFRSRRQVHSQPADSHNDGAYHHRRSSSRRYFVDSTAVEARFLFLEAIIPLQNCCPTFAINF</sequence>
<protein>
    <submittedName>
        <fullName evidence="2">Uncharacterized protein</fullName>
    </submittedName>
</protein>
<accession>A0AAV0ICT2</accession>
<comment type="caution">
    <text evidence="2">The sequence shown here is derived from an EMBL/GenBank/DDBJ whole genome shotgun (WGS) entry which is preliminary data.</text>
</comment>
<reference evidence="2" key="1">
    <citation type="submission" date="2022-08" db="EMBL/GenBank/DDBJ databases">
        <authorList>
            <person name="Gutierrez-Valencia J."/>
        </authorList>
    </citation>
    <scope>NUCLEOTIDE SEQUENCE</scope>
</reference>
<proteinExistence type="predicted"/>
<evidence type="ECO:0000313" key="2">
    <source>
        <dbReference type="EMBL" id="CAI0395246.1"/>
    </source>
</evidence>
<dbReference type="EMBL" id="CAMGYJ010000003">
    <property type="protein sequence ID" value="CAI0395246.1"/>
    <property type="molecule type" value="Genomic_DNA"/>
</dbReference>
<evidence type="ECO:0000313" key="3">
    <source>
        <dbReference type="Proteomes" id="UP001154282"/>
    </source>
</evidence>
<dbReference type="Proteomes" id="UP001154282">
    <property type="component" value="Unassembled WGS sequence"/>
</dbReference>
<feature type="non-terminal residue" evidence="2">
    <location>
        <position position="1"/>
    </location>
</feature>
<keyword evidence="3" id="KW-1185">Reference proteome</keyword>
<name>A0AAV0ICT2_9ROSI</name>
<organism evidence="2 3">
    <name type="scientific">Linum tenue</name>
    <dbReference type="NCBI Taxonomy" id="586396"/>
    <lineage>
        <taxon>Eukaryota</taxon>
        <taxon>Viridiplantae</taxon>
        <taxon>Streptophyta</taxon>
        <taxon>Embryophyta</taxon>
        <taxon>Tracheophyta</taxon>
        <taxon>Spermatophyta</taxon>
        <taxon>Magnoliopsida</taxon>
        <taxon>eudicotyledons</taxon>
        <taxon>Gunneridae</taxon>
        <taxon>Pentapetalae</taxon>
        <taxon>rosids</taxon>
        <taxon>fabids</taxon>
        <taxon>Malpighiales</taxon>
        <taxon>Linaceae</taxon>
        <taxon>Linum</taxon>
    </lineage>
</organism>
<dbReference type="AlphaFoldDB" id="A0AAV0ICT2"/>
<gene>
    <name evidence="2" type="ORF">LITE_LOCUS8642</name>
</gene>